<dbReference type="Pfam" id="PF06750">
    <property type="entry name" value="A24_N_bact"/>
    <property type="match status" value="1"/>
</dbReference>
<dbReference type="InterPro" id="IPR010627">
    <property type="entry name" value="Prepilin_pept_A24_N"/>
</dbReference>
<feature type="domain" description="Prepilin peptidase A24 N-terminal" evidence="9">
    <location>
        <begin position="13"/>
        <end position="95"/>
    </location>
</feature>
<evidence type="ECO:0000259" key="8">
    <source>
        <dbReference type="Pfam" id="PF01478"/>
    </source>
</evidence>
<keyword evidence="5 7" id="KW-1133">Transmembrane helix</keyword>
<sequence>MFPSWSLVFGVAFGAAIGSFLNVLIYRLPRGLSILFPPSHCPACQHRLSVHDLIPLLSYLWQRGRCRYCRAPIPPRYFWVELWSASVWGWLWWQYLVLGELPLRFLFYALACSILIAIFFIDLEHTIIPDELNLALLGIGLLHAWFVPHSTDWSWAHPGVVSLRNAFWSAEIGTGILCAIAILGRVVFRRDAMGHGDIKLVRAMGALLLLPALLTAFALAVAGGAVIGGLWLLWQSRQQPAEITPDKHEPPAPEPIGSLLLMCLVYLIWLDVLLNLLPIRWRERVYARLGQLSEEVEEELVELPGMLPFGPFLAVGAQLMLLFGAPFAQAIQAYLRWSGF</sequence>
<keyword evidence="6 7" id="KW-0472">Membrane</keyword>
<feature type="transmembrane region" description="Helical" evidence="7">
    <location>
        <begin position="167"/>
        <end position="188"/>
    </location>
</feature>
<dbReference type="GO" id="GO:0005886">
    <property type="term" value="C:plasma membrane"/>
    <property type="evidence" value="ECO:0007669"/>
    <property type="project" value="UniProtKB-SubCell"/>
</dbReference>
<evidence type="ECO:0000256" key="6">
    <source>
        <dbReference type="ARBA" id="ARBA00023136"/>
    </source>
</evidence>
<dbReference type="Gene3D" id="1.20.120.1220">
    <property type="match status" value="1"/>
</dbReference>
<evidence type="ECO:0000256" key="1">
    <source>
        <dbReference type="ARBA" id="ARBA00004651"/>
    </source>
</evidence>
<dbReference type="AlphaFoldDB" id="H5SN76"/>
<comment type="subcellular location">
    <subcellularLocation>
        <location evidence="1">Cell membrane</location>
        <topology evidence="1">Multi-pass membrane protein</topology>
    </subcellularLocation>
</comment>
<proteinExistence type="inferred from homology"/>
<protein>
    <submittedName>
        <fullName evidence="10">Peptidase A24A domain protein</fullName>
    </submittedName>
</protein>
<reference evidence="10" key="2">
    <citation type="journal article" date="2012" name="PLoS ONE">
        <title>A Deeply Branching Thermophilic Bacterium with an Ancient Acetyl-CoA Pathway Dominates a Subsurface Ecosystem.</title>
        <authorList>
            <person name="Takami H."/>
            <person name="Noguchi H."/>
            <person name="Takaki Y."/>
            <person name="Uchiyama I."/>
            <person name="Toyoda A."/>
            <person name="Nishi S."/>
            <person name="Chee G.-J."/>
            <person name="Arai W."/>
            <person name="Nunoura T."/>
            <person name="Itoh T."/>
            <person name="Hattori M."/>
            <person name="Takai K."/>
        </authorList>
    </citation>
    <scope>NUCLEOTIDE SEQUENCE</scope>
</reference>
<evidence type="ECO:0000256" key="3">
    <source>
        <dbReference type="ARBA" id="ARBA00022475"/>
    </source>
</evidence>
<feature type="transmembrane region" description="Helical" evidence="7">
    <location>
        <begin position="208"/>
        <end position="234"/>
    </location>
</feature>
<dbReference type="InterPro" id="IPR000045">
    <property type="entry name" value="Prepilin_IV_endopep_pep"/>
</dbReference>
<feature type="domain" description="Prepilin type IV endopeptidase peptidase" evidence="8">
    <location>
        <begin position="110"/>
        <end position="228"/>
    </location>
</feature>
<evidence type="ECO:0000259" key="9">
    <source>
        <dbReference type="Pfam" id="PF06750"/>
    </source>
</evidence>
<evidence type="ECO:0000313" key="10">
    <source>
        <dbReference type="EMBL" id="BAL57612.1"/>
    </source>
</evidence>
<evidence type="ECO:0000256" key="4">
    <source>
        <dbReference type="ARBA" id="ARBA00022692"/>
    </source>
</evidence>
<evidence type="ECO:0000256" key="2">
    <source>
        <dbReference type="ARBA" id="ARBA00005801"/>
    </source>
</evidence>
<dbReference type="GO" id="GO:0006465">
    <property type="term" value="P:signal peptide processing"/>
    <property type="evidence" value="ECO:0007669"/>
    <property type="project" value="TreeGrafter"/>
</dbReference>
<gene>
    <name evidence="10" type="ORF">HGMM_F51E10C24</name>
</gene>
<keyword evidence="4 7" id="KW-0812">Transmembrane</keyword>
<accession>H5SN76</accession>
<evidence type="ECO:0000256" key="7">
    <source>
        <dbReference type="SAM" id="Phobius"/>
    </source>
</evidence>
<evidence type="ECO:0000256" key="5">
    <source>
        <dbReference type="ARBA" id="ARBA00022989"/>
    </source>
</evidence>
<feature type="transmembrane region" description="Helical" evidence="7">
    <location>
        <begin position="312"/>
        <end position="335"/>
    </location>
</feature>
<feature type="transmembrane region" description="Helical" evidence="7">
    <location>
        <begin position="6"/>
        <end position="26"/>
    </location>
</feature>
<reference evidence="10" key="1">
    <citation type="journal article" date="2005" name="Environ. Microbiol.">
        <title>Genetic and functional properties of uncultivated thermophilic crenarchaeotes from a subsurface gold mine as revealed by analysis of genome fragments.</title>
        <authorList>
            <person name="Nunoura T."/>
            <person name="Hirayama H."/>
            <person name="Takami H."/>
            <person name="Oida H."/>
            <person name="Nishi S."/>
            <person name="Shimamura S."/>
            <person name="Suzuki Y."/>
            <person name="Inagaki F."/>
            <person name="Takai K."/>
            <person name="Nealson K.H."/>
            <person name="Horikoshi K."/>
        </authorList>
    </citation>
    <scope>NUCLEOTIDE SEQUENCE</scope>
</reference>
<dbReference type="EMBL" id="AP011780">
    <property type="protein sequence ID" value="BAL57612.1"/>
    <property type="molecule type" value="Genomic_DNA"/>
</dbReference>
<feature type="transmembrane region" description="Helical" evidence="7">
    <location>
        <begin position="105"/>
        <end position="123"/>
    </location>
</feature>
<feature type="transmembrane region" description="Helical" evidence="7">
    <location>
        <begin position="130"/>
        <end position="147"/>
    </location>
</feature>
<dbReference type="PANTHER" id="PTHR30487:SF0">
    <property type="entry name" value="PREPILIN LEADER PEPTIDASE_N-METHYLTRANSFERASE-RELATED"/>
    <property type="match status" value="1"/>
</dbReference>
<name>H5SN76_9ZZZZ</name>
<keyword evidence="3" id="KW-1003">Cell membrane</keyword>
<dbReference type="PANTHER" id="PTHR30487">
    <property type="entry name" value="TYPE 4 PREPILIN-LIKE PROTEINS LEADER PEPTIDE-PROCESSING ENZYME"/>
    <property type="match status" value="1"/>
</dbReference>
<feature type="transmembrane region" description="Helical" evidence="7">
    <location>
        <begin position="77"/>
        <end position="93"/>
    </location>
</feature>
<feature type="transmembrane region" description="Helical" evidence="7">
    <location>
        <begin position="256"/>
        <end position="277"/>
    </location>
</feature>
<organism evidence="10">
    <name type="scientific">uncultured prokaryote</name>
    <dbReference type="NCBI Taxonomy" id="198431"/>
    <lineage>
        <taxon>unclassified sequences</taxon>
        <taxon>environmental samples</taxon>
    </lineage>
</organism>
<dbReference type="InterPro" id="IPR050882">
    <property type="entry name" value="Prepilin_peptidase/N-MTase"/>
</dbReference>
<comment type="similarity">
    <text evidence="2">Belongs to the peptidase A24 family.</text>
</comment>
<dbReference type="GO" id="GO:0004190">
    <property type="term" value="F:aspartic-type endopeptidase activity"/>
    <property type="evidence" value="ECO:0007669"/>
    <property type="project" value="InterPro"/>
</dbReference>
<dbReference type="Pfam" id="PF01478">
    <property type="entry name" value="Peptidase_A24"/>
    <property type="match status" value="1"/>
</dbReference>